<feature type="transmembrane region" description="Helical" evidence="1">
    <location>
        <begin position="147"/>
        <end position="168"/>
    </location>
</feature>
<keyword evidence="1" id="KW-0472">Membrane</keyword>
<feature type="transmembrane region" description="Helical" evidence="1">
    <location>
        <begin position="86"/>
        <end position="105"/>
    </location>
</feature>
<dbReference type="Proteomes" id="UP000559626">
    <property type="component" value="Unassembled WGS sequence"/>
</dbReference>
<dbReference type="EMBL" id="JABBGH010000001">
    <property type="protein sequence ID" value="NML64124.1"/>
    <property type="molecule type" value="Genomic_DNA"/>
</dbReference>
<comment type="caution">
    <text evidence="2">The sequence shown here is derived from an EMBL/GenBank/DDBJ whole genome shotgun (WGS) entry which is preliminary data.</text>
</comment>
<evidence type="ECO:0000313" key="2">
    <source>
        <dbReference type="EMBL" id="NML64124.1"/>
    </source>
</evidence>
<dbReference type="NCBIfam" id="NF046082">
    <property type="entry name" value="assoc_w_XrtX"/>
    <property type="match status" value="1"/>
</dbReference>
<name>A0A7Y0FL85_9BACT</name>
<organism evidence="2 3">
    <name type="scientific">Hymenobacter polaris</name>
    <dbReference type="NCBI Taxonomy" id="2682546"/>
    <lineage>
        <taxon>Bacteria</taxon>
        <taxon>Pseudomonadati</taxon>
        <taxon>Bacteroidota</taxon>
        <taxon>Cytophagia</taxon>
        <taxon>Cytophagales</taxon>
        <taxon>Hymenobacteraceae</taxon>
        <taxon>Hymenobacter</taxon>
    </lineage>
</organism>
<feature type="transmembrane region" description="Helical" evidence="1">
    <location>
        <begin position="117"/>
        <end position="135"/>
    </location>
</feature>
<reference evidence="2 3" key="1">
    <citation type="submission" date="2020-04" db="EMBL/GenBank/DDBJ databases">
        <title>Hymenobacter polaris sp. nov., isolated from Arctic soil.</title>
        <authorList>
            <person name="Dahal R.H."/>
        </authorList>
    </citation>
    <scope>NUCLEOTIDE SEQUENCE [LARGE SCALE GENOMIC DNA]</scope>
    <source>
        <strain evidence="2 3">RP-2-7</strain>
    </source>
</reference>
<proteinExistence type="predicted"/>
<protein>
    <submittedName>
        <fullName evidence="2">Uncharacterized protein</fullName>
    </submittedName>
</protein>
<evidence type="ECO:0000313" key="3">
    <source>
        <dbReference type="Proteomes" id="UP000559626"/>
    </source>
</evidence>
<keyword evidence="3" id="KW-1185">Reference proteome</keyword>
<sequence length="175" mass="18800">MDKPVSPVLPAPATHAPADSWGRWAMGAVLAGLLVGATFCHEELYALFTPWSQRLLEALGLAKQLPALQQGPITQVMDNPHSVPPILLYSVLYLAICGALLLLLLPLPAQRRLVFKFYGLAGLALVLLVLGGRVAHSASLLQLGKQLVHFIVSPLPVIVLVPLLRWHLPLAKPAA</sequence>
<dbReference type="AlphaFoldDB" id="A0A7Y0FL85"/>
<keyword evidence="1" id="KW-0812">Transmembrane</keyword>
<dbReference type="RefSeq" id="WP_169529447.1">
    <property type="nucleotide sequence ID" value="NZ_JABBGH010000001.1"/>
</dbReference>
<keyword evidence="1" id="KW-1133">Transmembrane helix</keyword>
<evidence type="ECO:0000256" key="1">
    <source>
        <dbReference type="SAM" id="Phobius"/>
    </source>
</evidence>
<accession>A0A7Y0FL85</accession>
<gene>
    <name evidence="2" type="ORF">HHL22_02795</name>
</gene>